<gene>
    <name evidence="10" type="ORF">DOFOFD_03470</name>
</gene>
<dbReference type="Pfam" id="PF13231">
    <property type="entry name" value="PMT_2"/>
    <property type="match status" value="1"/>
</dbReference>
<evidence type="ECO:0000256" key="5">
    <source>
        <dbReference type="ARBA" id="ARBA00022692"/>
    </source>
</evidence>
<keyword evidence="6 8" id="KW-1133">Transmembrane helix</keyword>
<dbReference type="Proteomes" id="UP001312908">
    <property type="component" value="Unassembled WGS sequence"/>
</dbReference>
<keyword evidence="7 8" id="KW-0472">Membrane</keyword>
<dbReference type="RefSeq" id="WP_394819013.1">
    <property type="nucleotide sequence ID" value="NZ_JAWJZY010000001.1"/>
</dbReference>
<evidence type="ECO:0000256" key="2">
    <source>
        <dbReference type="ARBA" id="ARBA00022475"/>
    </source>
</evidence>
<comment type="caution">
    <text evidence="10">The sequence shown here is derived from an EMBL/GenBank/DDBJ whole genome shotgun (WGS) entry which is preliminary data.</text>
</comment>
<dbReference type="PANTHER" id="PTHR33908">
    <property type="entry name" value="MANNOSYLTRANSFERASE YKCB-RELATED"/>
    <property type="match status" value="1"/>
</dbReference>
<name>A0ABU7TZX8_9PROT</name>
<feature type="transmembrane region" description="Helical" evidence="8">
    <location>
        <begin position="360"/>
        <end position="381"/>
    </location>
</feature>
<feature type="transmembrane region" description="Helical" evidence="8">
    <location>
        <begin position="217"/>
        <end position="238"/>
    </location>
</feature>
<sequence length="553" mass="60797">MARLDWRHYSAIALLTFLIFLPGRMTLPPLDRDEPRYMEASAQMLETGQFIDVKFLDQKRYLQPAGIYWLEAGAEAVFGGPSARHSAWPYRIPSLIAVTGAVTLTAWLGSLLFGAMTGLVAAAFLAVSTLMTAEGRMATIDTVLLFDILLVQGALLKTYLSAQQGRVVPFKWALLFWLALGCGLLLKGPVVLIPSFGTIGALWLCERRREWWRGLRFKYGWLIALVVVLPWCIAIGFVSHGAFFHDAVGVNFLGKIGQGQQAHGLPMGYHLAVFLLAFWPGSLFAVLALPQIWARRHEMAVRYLLCWIIPHWLVFEIIATKLPHYVLPTYPAIAILASAGIMAWAPAVPRRRVGRWLTRLYGALWFITGLAMAVSGGVLVWRDQHFVHPLLIFSSVLACVSLGAAGVALLLARRRVAAMGAVLSAVLIHLGLFLIVIPKLSTIQLAPQAAALFKAHRICGDQTTLISPSYSEPSLAFLVGTQTKLFGVGAAATYMAWRPQCTLVLIDLKAEGRFKAVLGDQQDDLELLGRVSGLNYSNGHKLDLGLWRLKSAP</sequence>
<accession>A0ABU7TZX8</accession>
<evidence type="ECO:0000256" key="1">
    <source>
        <dbReference type="ARBA" id="ARBA00004651"/>
    </source>
</evidence>
<evidence type="ECO:0000256" key="6">
    <source>
        <dbReference type="ARBA" id="ARBA00022989"/>
    </source>
</evidence>
<evidence type="ECO:0000259" key="9">
    <source>
        <dbReference type="Pfam" id="PF13231"/>
    </source>
</evidence>
<evidence type="ECO:0000256" key="4">
    <source>
        <dbReference type="ARBA" id="ARBA00022679"/>
    </source>
</evidence>
<feature type="transmembrane region" description="Helical" evidence="8">
    <location>
        <begin position="387"/>
        <end position="411"/>
    </location>
</feature>
<dbReference type="PANTHER" id="PTHR33908:SF3">
    <property type="entry name" value="UNDECAPRENYL PHOSPHATE-ALPHA-4-AMINO-4-DEOXY-L-ARABINOSE ARABINOSYL TRANSFERASE"/>
    <property type="match status" value="1"/>
</dbReference>
<dbReference type="EMBL" id="JAWJZY010000001">
    <property type="protein sequence ID" value="MEE8658072.1"/>
    <property type="molecule type" value="Genomic_DNA"/>
</dbReference>
<feature type="domain" description="Glycosyltransferase RgtA/B/C/D-like" evidence="9">
    <location>
        <begin position="64"/>
        <end position="232"/>
    </location>
</feature>
<keyword evidence="3" id="KW-0328">Glycosyltransferase</keyword>
<proteinExistence type="predicted"/>
<feature type="transmembrane region" description="Helical" evidence="8">
    <location>
        <begin position="104"/>
        <end position="127"/>
    </location>
</feature>
<evidence type="ECO:0000256" key="8">
    <source>
        <dbReference type="SAM" id="Phobius"/>
    </source>
</evidence>
<feature type="transmembrane region" description="Helical" evidence="8">
    <location>
        <begin position="418"/>
        <end position="437"/>
    </location>
</feature>
<feature type="transmembrane region" description="Helical" evidence="8">
    <location>
        <begin position="301"/>
        <end position="319"/>
    </location>
</feature>
<evidence type="ECO:0000256" key="3">
    <source>
        <dbReference type="ARBA" id="ARBA00022676"/>
    </source>
</evidence>
<keyword evidence="2" id="KW-1003">Cell membrane</keyword>
<comment type="subcellular location">
    <subcellularLocation>
        <location evidence="1">Cell membrane</location>
        <topology evidence="1">Multi-pass membrane protein</topology>
    </subcellularLocation>
</comment>
<feature type="transmembrane region" description="Helical" evidence="8">
    <location>
        <begin position="139"/>
        <end position="160"/>
    </location>
</feature>
<evidence type="ECO:0000256" key="7">
    <source>
        <dbReference type="ARBA" id="ARBA00023136"/>
    </source>
</evidence>
<reference evidence="10 11" key="1">
    <citation type="submission" date="2023-10" db="EMBL/GenBank/DDBJ databases">
        <title>Sorlinia euscelidii gen. nov., sp. nov., an acetic acid bacteria isolated from the gut of Euscelidius variegatus emitter.</title>
        <authorList>
            <person name="Michoud G."/>
            <person name="Marasco R."/>
            <person name="Seferji K."/>
            <person name="Gonella E."/>
            <person name="Garuglieri E."/>
            <person name="Alma A."/>
            <person name="Mapelli F."/>
            <person name="Borin S."/>
            <person name="Daffonchio D."/>
            <person name="Crotti E."/>
        </authorList>
    </citation>
    <scope>NUCLEOTIDE SEQUENCE [LARGE SCALE GENOMIC DNA]</scope>
    <source>
        <strain evidence="10 11">EV16P</strain>
    </source>
</reference>
<keyword evidence="4" id="KW-0808">Transferase</keyword>
<keyword evidence="11" id="KW-1185">Reference proteome</keyword>
<evidence type="ECO:0000313" key="11">
    <source>
        <dbReference type="Proteomes" id="UP001312908"/>
    </source>
</evidence>
<dbReference type="InterPro" id="IPR038731">
    <property type="entry name" value="RgtA/B/C-like"/>
</dbReference>
<organism evidence="10 11">
    <name type="scientific">Sorlinia euscelidii</name>
    <dbReference type="NCBI Taxonomy" id="3081148"/>
    <lineage>
        <taxon>Bacteria</taxon>
        <taxon>Pseudomonadati</taxon>
        <taxon>Pseudomonadota</taxon>
        <taxon>Alphaproteobacteria</taxon>
        <taxon>Acetobacterales</taxon>
        <taxon>Acetobacteraceae</taxon>
        <taxon>Sorlinia</taxon>
    </lineage>
</organism>
<feature type="transmembrane region" description="Helical" evidence="8">
    <location>
        <begin position="172"/>
        <end position="205"/>
    </location>
</feature>
<evidence type="ECO:0000313" key="10">
    <source>
        <dbReference type="EMBL" id="MEE8658072.1"/>
    </source>
</evidence>
<feature type="transmembrane region" description="Helical" evidence="8">
    <location>
        <begin position="269"/>
        <end position="289"/>
    </location>
</feature>
<keyword evidence="5 8" id="KW-0812">Transmembrane</keyword>
<feature type="transmembrane region" description="Helical" evidence="8">
    <location>
        <begin position="325"/>
        <end position="348"/>
    </location>
</feature>
<dbReference type="InterPro" id="IPR050297">
    <property type="entry name" value="LipidA_mod_glycosyltrf_83"/>
</dbReference>
<protein>
    <submittedName>
        <fullName evidence="10">PMT-2 domain-containing protein</fullName>
    </submittedName>
</protein>